<dbReference type="RefSeq" id="WP_341770651.1">
    <property type="nucleotide sequence ID" value="NZ_SMKU01000172.1"/>
</dbReference>
<dbReference type="GO" id="GO:0005975">
    <property type="term" value="P:carbohydrate metabolic process"/>
    <property type="evidence" value="ECO:0007669"/>
    <property type="project" value="InterPro"/>
</dbReference>
<keyword evidence="4" id="KW-1185">Reference proteome</keyword>
<dbReference type="Proteomes" id="UP000294513">
    <property type="component" value="Unassembled WGS sequence"/>
</dbReference>
<dbReference type="InterPro" id="IPR036573">
    <property type="entry name" value="CBM_sf_5/12"/>
</dbReference>
<keyword evidence="1" id="KW-0378">Hydrolase</keyword>
<dbReference type="EMBL" id="SMKU01000172">
    <property type="protein sequence ID" value="TDD79539.1"/>
    <property type="molecule type" value="Genomic_DNA"/>
</dbReference>
<dbReference type="InterPro" id="IPR003610">
    <property type="entry name" value="CBM5/12"/>
</dbReference>
<dbReference type="Gene3D" id="2.10.10.20">
    <property type="entry name" value="Carbohydrate-binding module superfamily 5/12"/>
    <property type="match status" value="1"/>
</dbReference>
<feature type="domain" description="Chitin-binding type-3" evidence="2">
    <location>
        <begin position="10"/>
        <end position="56"/>
    </location>
</feature>
<organism evidence="3 4">
    <name type="scientific">Actinomadura rubrisoli</name>
    <dbReference type="NCBI Taxonomy" id="2530368"/>
    <lineage>
        <taxon>Bacteria</taxon>
        <taxon>Bacillati</taxon>
        <taxon>Actinomycetota</taxon>
        <taxon>Actinomycetes</taxon>
        <taxon>Streptosporangiales</taxon>
        <taxon>Thermomonosporaceae</taxon>
        <taxon>Actinomadura</taxon>
    </lineage>
</organism>
<dbReference type="SUPFAM" id="SSF51055">
    <property type="entry name" value="Carbohydrate binding domain"/>
    <property type="match status" value="1"/>
</dbReference>
<evidence type="ECO:0000256" key="1">
    <source>
        <dbReference type="ARBA" id="ARBA00022801"/>
    </source>
</evidence>
<evidence type="ECO:0000313" key="4">
    <source>
        <dbReference type="Proteomes" id="UP000294513"/>
    </source>
</evidence>
<dbReference type="GO" id="GO:0004553">
    <property type="term" value="F:hydrolase activity, hydrolyzing O-glycosyl compounds"/>
    <property type="evidence" value="ECO:0007669"/>
    <property type="project" value="InterPro"/>
</dbReference>
<keyword evidence="3" id="KW-0560">Oxidoreductase</keyword>
<sequence length="56" mass="5759">TTPPSTPAPSGTWTAGKSYTAGDKVTYNGSSYECVQAHTATAGWEPANAAALWRTA</sequence>
<gene>
    <name evidence="3" type="ORF">E1298_27625</name>
</gene>
<dbReference type="GO" id="GO:0005576">
    <property type="term" value="C:extracellular region"/>
    <property type="evidence" value="ECO:0007669"/>
    <property type="project" value="InterPro"/>
</dbReference>
<dbReference type="Pfam" id="PF02839">
    <property type="entry name" value="CBM_5_12"/>
    <property type="match status" value="1"/>
</dbReference>
<accession>A0A4R5B441</accession>
<name>A0A4R5B441_9ACTN</name>
<evidence type="ECO:0000313" key="3">
    <source>
        <dbReference type="EMBL" id="TDD79539.1"/>
    </source>
</evidence>
<proteinExistence type="predicted"/>
<dbReference type="CDD" id="cd12214">
    <property type="entry name" value="ChiA1_BD"/>
    <property type="match status" value="1"/>
</dbReference>
<dbReference type="AlphaFoldDB" id="A0A4R5B441"/>
<dbReference type="GO" id="GO:0030246">
    <property type="term" value="F:carbohydrate binding"/>
    <property type="evidence" value="ECO:0007669"/>
    <property type="project" value="InterPro"/>
</dbReference>
<evidence type="ECO:0000259" key="2">
    <source>
        <dbReference type="SMART" id="SM00495"/>
    </source>
</evidence>
<protein>
    <submittedName>
        <fullName evidence="3">Dioxygenase</fullName>
    </submittedName>
</protein>
<keyword evidence="3" id="KW-0223">Dioxygenase</keyword>
<feature type="non-terminal residue" evidence="3">
    <location>
        <position position="1"/>
    </location>
</feature>
<dbReference type="SMART" id="SM00495">
    <property type="entry name" value="ChtBD3"/>
    <property type="match status" value="1"/>
</dbReference>
<dbReference type="GO" id="GO:0051213">
    <property type="term" value="F:dioxygenase activity"/>
    <property type="evidence" value="ECO:0007669"/>
    <property type="project" value="UniProtKB-KW"/>
</dbReference>
<reference evidence="3 4" key="1">
    <citation type="submission" date="2019-03" db="EMBL/GenBank/DDBJ databases">
        <title>Draft genome sequences of novel Actinobacteria.</title>
        <authorList>
            <person name="Sahin N."/>
            <person name="Ay H."/>
            <person name="Saygin H."/>
        </authorList>
    </citation>
    <scope>NUCLEOTIDE SEQUENCE [LARGE SCALE GENOMIC DNA]</scope>
    <source>
        <strain evidence="3 4">H3C3</strain>
    </source>
</reference>
<comment type="caution">
    <text evidence="3">The sequence shown here is derived from an EMBL/GenBank/DDBJ whole genome shotgun (WGS) entry which is preliminary data.</text>
</comment>